<gene>
    <name evidence="9 10" type="primary">cas2</name>
    <name evidence="10" type="ORF">RVF87_21090</name>
</gene>
<comment type="function">
    <text evidence="9">CRISPR (clustered regularly interspaced short palindromic repeat), is an adaptive immune system that provides protection against mobile genetic elements (viruses, transposable elements and conjugative plasmids). CRISPR clusters contain sequences complementary to antecedent mobile elements and target invading nucleic acids. CRISPR clusters are transcribed and processed into CRISPR RNA (crRNA). Functions as a ssRNA-specific endoribonuclease. Involved in the integration of spacer DNA into the CRISPR cassette.</text>
</comment>
<evidence type="ECO:0000256" key="9">
    <source>
        <dbReference type="HAMAP-Rule" id="MF_01471"/>
    </source>
</evidence>
<keyword evidence="6 9" id="KW-0378">Hydrolase</keyword>
<keyword evidence="8 9" id="KW-0051">Antiviral defense</keyword>
<name>A0ABZ2U1K3_9ACTN</name>
<feature type="binding site" evidence="9">
    <location>
        <position position="5"/>
    </location>
    <ligand>
        <name>Mg(2+)</name>
        <dbReference type="ChEBI" id="CHEBI:18420"/>
        <note>catalytic</note>
    </ligand>
</feature>
<evidence type="ECO:0000313" key="11">
    <source>
        <dbReference type="Proteomes" id="UP001479933"/>
    </source>
</evidence>
<evidence type="ECO:0000256" key="5">
    <source>
        <dbReference type="ARBA" id="ARBA00022759"/>
    </source>
</evidence>
<comment type="cofactor">
    <cofactor evidence="1 9">
        <name>Mg(2+)</name>
        <dbReference type="ChEBI" id="CHEBI:18420"/>
    </cofactor>
</comment>
<keyword evidence="7 9" id="KW-0460">Magnesium</keyword>
<dbReference type="GO" id="GO:0004519">
    <property type="term" value="F:endonuclease activity"/>
    <property type="evidence" value="ECO:0007669"/>
    <property type="project" value="UniProtKB-KW"/>
</dbReference>
<evidence type="ECO:0000256" key="2">
    <source>
        <dbReference type="ARBA" id="ARBA00009959"/>
    </source>
</evidence>
<dbReference type="EC" id="3.1.-.-" evidence="9"/>
<dbReference type="InterPro" id="IPR021127">
    <property type="entry name" value="CRISPR_associated_Cas2"/>
</dbReference>
<dbReference type="InterPro" id="IPR019199">
    <property type="entry name" value="Virulence_VapD/CRISPR_Cas2"/>
</dbReference>
<keyword evidence="4 9" id="KW-0479">Metal-binding</keyword>
<keyword evidence="5 9" id="KW-0255">Endonuclease</keyword>
<accession>A0ABZ2U1K3</accession>
<sequence length="91" mass="10203">MVAYDIVDDLRRTKLAKVLQSYGDRIQYSVFLIDLTAAGEVRLRREVAKTIDAQTDSVLFCVVGLSSGGRDPVLSFLGRRRPTPDEIEFIV</sequence>
<protein>
    <recommendedName>
        <fullName evidence="9">CRISPR-associated endoribonuclease Cas2</fullName>
        <ecNumber evidence="9">3.1.-.-</ecNumber>
    </recommendedName>
</protein>
<evidence type="ECO:0000256" key="3">
    <source>
        <dbReference type="ARBA" id="ARBA00022722"/>
    </source>
</evidence>
<dbReference type="Gene3D" id="3.30.70.240">
    <property type="match status" value="1"/>
</dbReference>
<dbReference type="PANTHER" id="PTHR34405">
    <property type="entry name" value="CRISPR-ASSOCIATED ENDORIBONUCLEASE CAS2"/>
    <property type="match status" value="1"/>
</dbReference>
<dbReference type="HAMAP" id="MF_01471">
    <property type="entry name" value="Cas2"/>
    <property type="match status" value="1"/>
</dbReference>
<proteinExistence type="inferred from homology"/>
<organism evidence="10 11">
    <name type="scientific">Gordonia hydrophobica</name>
    <dbReference type="NCBI Taxonomy" id="40516"/>
    <lineage>
        <taxon>Bacteria</taxon>
        <taxon>Bacillati</taxon>
        <taxon>Actinomycetota</taxon>
        <taxon>Actinomycetes</taxon>
        <taxon>Mycobacteriales</taxon>
        <taxon>Gordoniaceae</taxon>
        <taxon>Gordonia</taxon>
    </lineage>
</organism>
<evidence type="ECO:0000256" key="8">
    <source>
        <dbReference type="ARBA" id="ARBA00023118"/>
    </source>
</evidence>
<evidence type="ECO:0000256" key="4">
    <source>
        <dbReference type="ARBA" id="ARBA00022723"/>
    </source>
</evidence>
<dbReference type="Proteomes" id="UP001479933">
    <property type="component" value="Chromosome"/>
</dbReference>
<dbReference type="SUPFAM" id="SSF143430">
    <property type="entry name" value="TTP0101/SSO1404-like"/>
    <property type="match status" value="1"/>
</dbReference>
<evidence type="ECO:0000256" key="7">
    <source>
        <dbReference type="ARBA" id="ARBA00022842"/>
    </source>
</evidence>
<reference evidence="10 11" key="1">
    <citation type="journal article" date="2023" name="Virus Evol.">
        <title>Computational host range prediction-The good, the bad, and the ugly.</title>
        <authorList>
            <person name="Howell A.A."/>
            <person name="Versoza C.J."/>
            <person name="Pfeifer S.P."/>
        </authorList>
    </citation>
    <scope>NUCLEOTIDE SEQUENCE [LARGE SCALE GENOMIC DNA]</scope>
    <source>
        <strain evidence="10 11">1610/1b</strain>
    </source>
</reference>
<dbReference type="EMBL" id="CP136137">
    <property type="protein sequence ID" value="WYY07450.1"/>
    <property type="molecule type" value="Genomic_DNA"/>
</dbReference>
<comment type="similarity">
    <text evidence="2 9">Belongs to the CRISPR-associated endoribonuclease Cas2 protein family.</text>
</comment>
<dbReference type="RefSeq" id="WP_239588984.1">
    <property type="nucleotide sequence ID" value="NZ_CP136137.1"/>
</dbReference>
<comment type="subunit">
    <text evidence="9">Homodimer, forms a heterotetramer with a Cas1 homodimer.</text>
</comment>
<dbReference type="Pfam" id="PF09827">
    <property type="entry name" value="CRISPR_Cas2"/>
    <property type="match status" value="1"/>
</dbReference>
<dbReference type="PANTHER" id="PTHR34405:SF3">
    <property type="entry name" value="CRISPR-ASSOCIATED ENDORIBONUCLEASE CAS2 3"/>
    <property type="match status" value="1"/>
</dbReference>
<evidence type="ECO:0000256" key="1">
    <source>
        <dbReference type="ARBA" id="ARBA00001946"/>
    </source>
</evidence>
<evidence type="ECO:0000256" key="6">
    <source>
        <dbReference type="ARBA" id="ARBA00022801"/>
    </source>
</evidence>
<dbReference type="CDD" id="cd09725">
    <property type="entry name" value="Cas2_I_II_III"/>
    <property type="match status" value="1"/>
</dbReference>
<keyword evidence="3 9" id="KW-0540">Nuclease</keyword>
<evidence type="ECO:0000313" key="10">
    <source>
        <dbReference type="EMBL" id="WYY07450.1"/>
    </source>
</evidence>
<keyword evidence="11" id="KW-1185">Reference proteome</keyword>
<dbReference type="NCBIfam" id="TIGR01573">
    <property type="entry name" value="cas2"/>
    <property type="match status" value="1"/>
</dbReference>